<accession>A0ABP1RU40</accession>
<organism evidence="2 3">
    <name type="scientific">Orchesella dallaii</name>
    <dbReference type="NCBI Taxonomy" id="48710"/>
    <lineage>
        <taxon>Eukaryota</taxon>
        <taxon>Metazoa</taxon>
        <taxon>Ecdysozoa</taxon>
        <taxon>Arthropoda</taxon>
        <taxon>Hexapoda</taxon>
        <taxon>Collembola</taxon>
        <taxon>Entomobryomorpha</taxon>
        <taxon>Entomobryoidea</taxon>
        <taxon>Orchesellidae</taxon>
        <taxon>Orchesellinae</taxon>
        <taxon>Orchesella</taxon>
    </lineage>
</organism>
<evidence type="ECO:0000313" key="3">
    <source>
        <dbReference type="Proteomes" id="UP001642540"/>
    </source>
</evidence>
<protein>
    <submittedName>
        <fullName evidence="2">Uncharacterized protein</fullName>
    </submittedName>
</protein>
<comment type="caution">
    <text evidence="2">The sequence shown here is derived from an EMBL/GenBank/DDBJ whole genome shotgun (WGS) entry which is preliminary data.</text>
</comment>
<keyword evidence="3" id="KW-1185">Reference proteome</keyword>
<dbReference type="EMBL" id="CAXLJM020000109">
    <property type="protein sequence ID" value="CAL8135825.1"/>
    <property type="molecule type" value="Genomic_DNA"/>
</dbReference>
<gene>
    <name evidence="2" type="ORF">ODALV1_LOCUS26158</name>
</gene>
<proteinExistence type="predicted"/>
<sequence length="60" mass="6147">MAGINAATGIPKSPRDEIAVQSKPAGCDSTCDAVASHREAISGGGGGPKELAKLHFRLDW</sequence>
<reference evidence="2 3" key="1">
    <citation type="submission" date="2024-08" db="EMBL/GenBank/DDBJ databases">
        <authorList>
            <person name="Cucini C."/>
            <person name="Frati F."/>
        </authorList>
    </citation>
    <scope>NUCLEOTIDE SEQUENCE [LARGE SCALE GENOMIC DNA]</scope>
</reference>
<feature type="region of interest" description="Disordered" evidence="1">
    <location>
        <begin position="1"/>
        <end position="24"/>
    </location>
</feature>
<evidence type="ECO:0000313" key="2">
    <source>
        <dbReference type="EMBL" id="CAL8135825.1"/>
    </source>
</evidence>
<name>A0ABP1RU40_9HEXA</name>
<evidence type="ECO:0000256" key="1">
    <source>
        <dbReference type="SAM" id="MobiDB-lite"/>
    </source>
</evidence>
<dbReference type="Proteomes" id="UP001642540">
    <property type="component" value="Unassembled WGS sequence"/>
</dbReference>